<organism evidence="3 4">
    <name type="scientific">Hansschlegelia plantiphila</name>
    <dbReference type="NCBI Taxonomy" id="374655"/>
    <lineage>
        <taxon>Bacteria</taxon>
        <taxon>Pseudomonadati</taxon>
        <taxon>Pseudomonadota</taxon>
        <taxon>Alphaproteobacteria</taxon>
        <taxon>Hyphomicrobiales</taxon>
        <taxon>Methylopilaceae</taxon>
        <taxon>Hansschlegelia</taxon>
    </lineage>
</organism>
<dbReference type="Pfam" id="PF13519">
    <property type="entry name" value="VWA_2"/>
    <property type="match status" value="1"/>
</dbReference>
<feature type="transmembrane region" description="Helical" evidence="1">
    <location>
        <begin position="12"/>
        <end position="29"/>
    </location>
</feature>
<dbReference type="AlphaFoldDB" id="A0A9W6J4G6"/>
<keyword evidence="4" id="KW-1185">Reference proteome</keyword>
<proteinExistence type="predicted"/>
<dbReference type="PROSITE" id="PS50234">
    <property type="entry name" value="VWFA"/>
    <property type="match status" value="1"/>
</dbReference>
<keyword evidence="1" id="KW-0812">Transmembrane</keyword>
<protein>
    <recommendedName>
        <fullName evidence="2">VWFA domain-containing protein</fullName>
    </recommendedName>
</protein>
<dbReference type="RefSeq" id="WP_271169412.1">
    <property type="nucleotide sequence ID" value="NZ_BSFI01000020.1"/>
</dbReference>
<evidence type="ECO:0000259" key="2">
    <source>
        <dbReference type="PROSITE" id="PS50234"/>
    </source>
</evidence>
<dbReference type="Proteomes" id="UP001143372">
    <property type="component" value="Unassembled WGS sequence"/>
</dbReference>
<dbReference type="InterPro" id="IPR002035">
    <property type="entry name" value="VWF_A"/>
</dbReference>
<keyword evidence="1" id="KW-1133">Transmembrane helix</keyword>
<dbReference type="EMBL" id="BSFI01000020">
    <property type="protein sequence ID" value="GLK69184.1"/>
    <property type="molecule type" value="Genomic_DNA"/>
</dbReference>
<feature type="domain" description="VWFA" evidence="2">
    <location>
        <begin position="96"/>
        <end position="278"/>
    </location>
</feature>
<evidence type="ECO:0000313" key="4">
    <source>
        <dbReference type="Proteomes" id="UP001143372"/>
    </source>
</evidence>
<comment type="caution">
    <text evidence="3">The sequence shown here is derived from an EMBL/GenBank/DDBJ whole genome shotgun (WGS) entry which is preliminary data.</text>
</comment>
<keyword evidence="1" id="KW-0472">Membrane</keyword>
<dbReference type="SUPFAM" id="SSF53300">
    <property type="entry name" value="vWA-like"/>
    <property type="match status" value="1"/>
</dbReference>
<dbReference type="Gene3D" id="3.40.50.410">
    <property type="entry name" value="von Willebrand factor, type A domain"/>
    <property type="match status" value="1"/>
</dbReference>
<evidence type="ECO:0000256" key="1">
    <source>
        <dbReference type="SAM" id="Phobius"/>
    </source>
</evidence>
<sequence>MIELFGYALLRPWWLLGLPIAGLVLFVAVRRAGGVGDWRRAVDAHLLDALARRGGVVAGKGRGAIVAAATAALIALALLGPAVERQGSTNFRNLDTMVIALDLSRSVAESPQFQDAKIAALATAEAAGTRQVAIVAYAGDAYLVSPPTTDRKGLETTLFALDGQTVPDFGSAPTRAVALARKTLKDAGVVSGDVVLITDGGGIDEGTRGEARALREDGHALSAIFLTPKTATGRPPGPADAGRPELEALASIGGGVSGDVDHPEAVDDLLARGPTQRIGPGEYASLVWYDLGRWFLFAAAVPMLLLFRRGG</sequence>
<reference evidence="3" key="1">
    <citation type="journal article" date="2014" name="Int. J. Syst. Evol. Microbiol.">
        <title>Complete genome sequence of Corynebacterium casei LMG S-19264T (=DSM 44701T), isolated from a smear-ripened cheese.</title>
        <authorList>
            <consortium name="US DOE Joint Genome Institute (JGI-PGF)"/>
            <person name="Walter F."/>
            <person name="Albersmeier A."/>
            <person name="Kalinowski J."/>
            <person name="Ruckert C."/>
        </authorList>
    </citation>
    <scope>NUCLEOTIDE SEQUENCE</scope>
    <source>
        <strain evidence="3">VKM B-2347</strain>
    </source>
</reference>
<accession>A0A9W6J4G6</accession>
<evidence type="ECO:0000313" key="3">
    <source>
        <dbReference type="EMBL" id="GLK69184.1"/>
    </source>
</evidence>
<name>A0A9W6J4G6_9HYPH</name>
<dbReference type="InterPro" id="IPR036465">
    <property type="entry name" value="vWFA_dom_sf"/>
</dbReference>
<dbReference type="SMART" id="SM00327">
    <property type="entry name" value="VWA"/>
    <property type="match status" value="1"/>
</dbReference>
<gene>
    <name evidence="3" type="ORF">GCM10008179_28220</name>
</gene>
<reference evidence="3" key="2">
    <citation type="submission" date="2023-01" db="EMBL/GenBank/DDBJ databases">
        <authorList>
            <person name="Sun Q."/>
            <person name="Evtushenko L."/>
        </authorList>
    </citation>
    <scope>NUCLEOTIDE SEQUENCE</scope>
    <source>
        <strain evidence="3">VKM B-2347</strain>
    </source>
</reference>
<feature type="transmembrane region" description="Helical" evidence="1">
    <location>
        <begin position="63"/>
        <end position="83"/>
    </location>
</feature>